<evidence type="ECO:0008006" key="3">
    <source>
        <dbReference type="Google" id="ProtNLM"/>
    </source>
</evidence>
<organism evidence="1 2">
    <name type="scientific">Saponaria officinalis</name>
    <name type="common">Common soapwort</name>
    <name type="synonym">Lychnis saponaria</name>
    <dbReference type="NCBI Taxonomy" id="3572"/>
    <lineage>
        <taxon>Eukaryota</taxon>
        <taxon>Viridiplantae</taxon>
        <taxon>Streptophyta</taxon>
        <taxon>Embryophyta</taxon>
        <taxon>Tracheophyta</taxon>
        <taxon>Spermatophyta</taxon>
        <taxon>Magnoliopsida</taxon>
        <taxon>eudicotyledons</taxon>
        <taxon>Gunneridae</taxon>
        <taxon>Pentapetalae</taxon>
        <taxon>Caryophyllales</taxon>
        <taxon>Caryophyllaceae</taxon>
        <taxon>Caryophylleae</taxon>
        <taxon>Saponaria</taxon>
    </lineage>
</organism>
<sequence>MGLLLEGFLRQWHDQLPYTVKRGYKWLKHDEDTVGCLYNSLYTNCRQIRLGRMVDATCLLCGQGREDHQHLFFEYRLSKECVYLVQYWLGRPTREEFNWTVIRRLRRCSVLVQMILSASFSSLVHHIWMARNICRVFLYVRSPLCIVNELKF</sequence>
<protein>
    <recommendedName>
        <fullName evidence="3">Reverse transcriptase zinc-binding domain-containing protein</fullName>
    </recommendedName>
</protein>
<proteinExistence type="predicted"/>
<evidence type="ECO:0000313" key="2">
    <source>
        <dbReference type="Proteomes" id="UP001443914"/>
    </source>
</evidence>
<gene>
    <name evidence="1" type="ORF">RND81_01G079600</name>
</gene>
<dbReference type="Proteomes" id="UP001443914">
    <property type="component" value="Unassembled WGS sequence"/>
</dbReference>
<keyword evidence="2" id="KW-1185">Reference proteome</keyword>
<comment type="caution">
    <text evidence="1">The sequence shown here is derived from an EMBL/GenBank/DDBJ whole genome shotgun (WGS) entry which is preliminary data.</text>
</comment>
<dbReference type="AlphaFoldDB" id="A0AAW1NCF8"/>
<accession>A0AAW1NCF8</accession>
<name>A0AAW1NCF8_SAPOF</name>
<evidence type="ECO:0000313" key="1">
    <source>
        <dbReference type="EMBL" id="KAK9756188.1"/>
    </source>
</evidence>
<reference evidence="1" key="1">
    <citation type="submission" date="2024-03" db="EMBL/GenBank/DDBJ databases">
        <title>WGS assembly of Saponaria officinalis var. Norfolk2.</title>
        <authorList>
            <person name="Jenkins J."/>
            <person name="Shu S."/>
            <person name="Grimwood J."/>
            <person name="Barry K."/>
            <person name="Goodstein D."/>
            <person name="Schmutz J."/>
            <person name="Leebens-Mack J."/>
            <person name="Osbourn A."/>
        </authorList>
    </citation>
    <scope>NUCLEOTIDE SEQUENCE [LARGE SCALE GENOMIC DNA]</scope>
    <source>
        <strain evidence="1">JIC</strain>
    </source>
</reference>
<dbReference type="EMBL" id="JBDFQZ010000001">
    <property type="protein sequence ID" value="KAK9756188.1"/>
    <property type="molecule type" value="Genomic_DNA"/>
</dbReference>